<dbReference type="AlphaFoldDB" id="A0A645IDI6"/>
<sequence length="83" mass="8799">MAVVHPVFCERLSRGALRLGDLVFVVGEDQVHAAAMDIEGFAQVFHAHGGALCYSDVPGNSSAAVPRIYSTCQRDAAELRLAG</sequence>
<protein>
    <submittedName>
        <fullName evidence="1">Uncharacterized protein</fullName>
    </submittedName>
</protein>
<reference evidence="1" key="1">
    <citation type="submission" date="2019-08" db="EMBL/GenBank/DDBJ databases">
        <authorList>
            <person name="Kucharzyk K."/>
            <person name="Murdoch R.W."/>
            <person name="Higgins S."/>
            <person name="Loffler F."/>
        </authorList>
    </citation>
    <scope>NUCLEOTIDE SEQUENCE</scope>
</reference>
<proteinExistence type="predicted"/>
<evidence type="ECO:0000313" key="1">
    <source>
        <dbReference type="EMBL" id="MPN46354.1"/>
    </source>
</evidence>
<dbReference type="EMBL" id="VSSQ01106967">
    <property type="protein sequence ID" value="MPN46354.1"/>
    <property type="molecule type" value="Genomic_DNA"/>
</dbReference>
<accession>A0A645IDI6</accession>
<comment type="caution">
    <text evidence="1">The sequence shown here is derived from an EMBL/GenBank/DDBJ whole genome shotgun (WGS) entry which is preliminary data.</text>
</comment>
<organism evidence="1">
    <name type="scientific">bioreactor metagenome</name>
    <dbReference type="NCBI Taxonomy" id="1076179"/>
    <lineage>
        <taxon>unclassified sequences</taxon>
        <taxon>metagenomes</taxon>
        <taxon>ecological metagenomes</taxon>
    </lineage>
</organism>
<gene>
    <name evidence="1" type="ORF">SDC9_193940</name>
</gene>
<name>A0A645IDI6_9ZZZZ</name>